<dbReference type="Gene3D" id="3.30.200.20">
    <property type="entry name" value="Phosphorylase Kinase, domain 1"/>
    <property type="match status" value="1"/>
</dbReference>
<keyword evidence="1" id="KW-0808">Transferase</keyword>
<reference evidence="8" key="1">
    <citation type="submission" date="2016-10" db="EMBL/GenBank/DDBJ databases">
        <authorList>
            <person name="Varghese N."/>
            <person name="Submissions S."/>
        </authorList>
    </citation>
    <scope>NUCLEOTIDE SEQUENCE [LARGE SCALE GENOMIC DNA]</scope>
    <source>
        <strain evidence="8">DSM 17044</strain>
    </source>
</reference>
<dbReference type="PROSITE" id="PS00109">
    <property type="entry name" value="PROTEIN_KINASE_TYR"/>
    <property type="match status" value="1"/>
</dbReference>
<keyword evidence="4" id="KW-0067">ATP-binding</keyword>
<feature type="domain" description="Protein kinase" evidence="6">
    <location>
        <begin position="23"/>
        <end position="299"/>
    </location>
</feature>
<evidence type="ECO:0000256" key="3">
    <source>
        <dbReference type="ARBA" id="ARBA00022777"/>
    </source>
</evidence>
<dbReference type="EMBL" id="FOAP01000011">
    <property type="protein sequence ID" value="SEM06318.1"/>
    <property type="molecule type" value="Genomic_DNA"/>
</dbReference>
<dbReference type="PANTHER" id="PTHR43289">
    <property type="entry name" value="MITOGEN-ACTIVATED PROTEIN KINASE KINASE KINASE 20-RELATED"/>
    <property type="match status" value="1"/>
</dbReference>
<dbReference type="Proteomes" id="UP000182719">
    <property type="component" value="Unassembled WGS sequence"/>
</dbReference>
<dbReference type="InterPro" id="IPR000719">
    <property type="entry name" value="Prot_kinase_dom"/>
</dbReference>
<feature type="region of interest" description="Disordered" evidence="5">
    <location>
        <begin position="493"/>
        <end position="519"/>
    </location>
</feature>
<dbReference type="InterPro" id="IPR011009">
    <property type="entry name" value="Kinase-like_dom_sf"/>
</dbReference>
<evidence type="ECO:0000259" key="6">
    <source>
        <dbReference type="PROSITE" id="PS50011"/>
    </source>
</evidence>
<evidence type="ECO:0000256" key="4">
    <source>
        <dbReference type="ARBA" id="ARBA00022840"/>
    </source>
</evidence>
<dbReference type="GO" id="GO:0005524">
    <property type="term" value="F:ATP binding"/>
    <property type="evidence" value="ECO:0007669"/>
    <property type="project" value="UniProtKB-KW"/>
</dbReference>
<evidence type="ECO:0000313" key="8">
    <source>
        <dbReference type="Proteomes" id="UP000182719"/>
    </source>
</evidence>
<keyword evidence="2" id="KW-0547">Nucleotide-binding</keyword>
<dbReference type="Gene3D" id="1.10.510.10">
    <property type="entry name" value="Transferase(Phosphotransferase) domain 1"/>
    <property type="match status" value="1"/>
</dbReference>
<protein>
    <submittedName>
        <fullName evidence="7">Serine/threonine protein kinase</fullName>
    </submittedName>
</protein>
<dbReference type="InterPro" id="IPR008266">
    <property type="entry name" value="Tyr_kinase_AS"/>
</dbReference>
<dbReference type="GO" id="GO:0004674">
    <property type="term" value="F:protein serine/threonine kinase activity"/>
    <property type="evidence" value="ECO:0007669"/>
    <property type="project" value="UniProtKB-KW"/>
</dbReference>
<dbReference type="InterPro" id="IPR013229">
    <property type="entry name" value="PEGA"/>
</dbReference>
<dbReference type="RefSeq" id="WP_083423308.1">
    <property type="nucleotide sequence ID" value="NZ_FOAP01000011.1"/>
</dbReference>
<keyword evidence="8" id="KW-1185">Reference proteome</keyword>
<evidence type="ECO:0000256" key="5">
    <source>
        <dbReference type="SAM" id="MobiDB-lite"/>
    </source>
</evidence>
<name>A0A1H7VBR4_STIAU</name>
<dbReference type="OrthoDB" id="5490984at2"/>
<dbReference type="Pfam" id="PF08308">
    <property type="entry name" value="PEGA"/>
    <property type="match status" value="1"/>
</dbReference>
<dbReference type="Pfam" id="PF00069">
    <property type="entry name" value="Pkinase"/>
    <property type="match status" value="1"/>
</dbReference>
<dbReference type="AlphaFoldDB" id="A0A1H7VBR4"/>
<evidence type="ECO:0000256" key="2">
    <source>
        <dbReference type="ARBA" id="ARBA00022741"/>
    </source>
</evidence>
<organism evidence="7 8">
    <name type="scientific">Stigmatella aurantiaca</name>
    <dbReference type="NCBI Taxonomy" id="41"/>
    <lineage>
        <taxon>Bacteria</taxon>
        <taxon>Pseudomonadati</taxon>
        <taxon>Myxococcota</taxon>
        <taxon>Myxococcia</taxon>
        <taxon>Myxococcales</taxon>
        <taxon>Cystobacterineae</taxon>
        <taxon>Archangiaceae</taxon>
        <taxon>Stigmatella</taxon>
    </lineage>
</organism>
<dbReference type="CDD" id="cd14014">
    <property type="entry name" value="STKc_PknB_like"/>
    <property type="match status" value="1"/>
</dbReference>
<evidence type="ECO:0000256" key="1">
    <source>
        <dbReference type="ARBA" id="ARBA00022679"/>
    </source>
</evidence>
<dbReference type="SUPFAM" id="SSF56112">
    <property type="entry name" value="Protein kinase-like (PK-like)"/>
    <property type="match status" value="1"/>
</dbReference>
<accession>A0A1H7VBR4</accession>
<keyword evidence="7" id="KW-0723">Serine/threonine-protein kinase</keyword>
<dbReference type="PROSITE" id="PS50011">
    <property type="entry name" value="PROTEIN_KINASE_DOM"/>
    <property type="match status" value="1"/>
</dbReference>
<proteinExistence type="predicted"/>
<keyword evidence="3 7" id="KW-0418">Kinase</keyword>
<sequence length="584" mass="62422">MPSPSAGPEALAVWQQGLTVGRYSLLTRLAVGGMAEIWLARQVGPKGFEKFIVIKRILDGLGTDPEFVGMFLDEARLAAQLNHPNIVQIFDLGEEEGAFYIAMEYLPGENLASVVRTGMRQKRPLPLSHAVRIIASAAEGLGYAHAKVGPDGALLGIVHRDVSPQNLLLTYDGGVKVLDFGIAKAATRESQTLSGQVKGKAAYMSPEQARGQPLDGRSDIFSLGVILFELVTRSRLFKFPEPLAALQAVASEEPLPLAHTRNPEVPEALSHLIARALARQPGERYPTARHFQHALEEWLRGQSEGTGSAELAHYMSQVFGERIQERSRLLDTARSGDLSASGAQRVAARGISAASVPGSLPQAEEETTLEQPWLRRRGARLVGAAAALALALGGGALGLLWPRRTEPVPAPVAAAAPTPPAPPVLTIETEPPGARLVVDGKDVGRSPLRLDSLALGEHTVAASLEGRLPAERRVKLAHPGERAMVVLALAAEPPPPVAEPPPEKEPAAAASKTSKKATGRLTLDTTPWTHVFLRGRKLGDTPLIDHVLPAGQHQLKLVNEAKNISTVIEVEIRSGQSTVKKLRL</sequence>
<evidence type="ECO:0000313" key="7">
    <source>
        <dbReference type="EMBL" id="SEM06318.1"/>
    </source>
</evidence>
<gene>
    <name evidence="7" type="ORF">SAMN05444354_11118</name>
</gene>
<dbReference type="PANTHER" id="PTHR43289:SF6">
    <property type="entry name" value="SERINE_THREONINE-PROTEIN KINASE NEKL-3"/>
    <property type="match status" value="1"/>
</dbReference>